<proteinExistence type="predicted"/>
<feature type="region of interest" description="Disordered" evidence="1">
    <location>
        <begin position="73"/>
        <end position="99"/>
    </location>
</feature>
<dbReference type="AlphaFoldDB" id="A0A914PHU4"/>
<name>A0A914PHU4_9BILA</name>
<protein>
    <submittedName>
        <fullName evidence="3">Uncharacterized protein</fullName>
    </submittedName>
</protein>
<evidence type="ECO:0000256" key="1">
    <source>
        <dbReference type="SAM" id="MobiDB-lite"/>
    </source>
</evidence>
<dbReference type="WBParaSite" id="PDA_v2.g179.t1">
    <property type="protein sequence ID" value="PDA_v2.g179.t1"/>
    <property type="gene ID" value="PDA_v2.g179"/>
</dbReference>
<accession>A0A914PHU4</accession>
<feature type="compositionally biased region" description="Polar residues" evidence="1">
    <location>
        <begin position="83"/>
        <end position="99"/>
    </location>
</feature>
<reference evidence="3" key="1">
    <citation type="submission" date="2022-11" db="UniProtKB">
        <authorList>
            <consortium name="WormBaseParasite"/>
        </authorList>
    </citation>
    <scope>IDENTIFICATION</scope>
</reference>
<feature type="region of interest" description="Disordered" evidence="1">
    <location>
        <begin position="29"/>
        <end position="56"/>
    </location>
</feature>
<organism evidence="2 3">
    <name type="scientific">Panagrolaimus davidi</name>
    <dbReference type="NCBI Taxonomy" id="227884"/>
    <lineage>
        <taxon>Eukaryota</taxon>
        <taxon>Metazoa</taxon>
        <taxon>Ecdysozoa</taxon>
        <taxon>Nematoda</taxon>
        <taxon>Chromadorea</taxon>
        <taxon>Rhabditida</taxon>
        <taxon>Tylenchina</taxon>
        <taxon>Panagrolaimomorpha</taxon>
        <taxon>Panagrolaimoidea</taxon>
        <taxon>Panagrolaimidae</taxon>
        <taxon>Panagrolaimus</taxon>
    </lineage>
</organism>
<evidence type="ECO:0000313" key="3">
    <source>
        <dbReference type="WBParaSite" id="PDA_v2.g179.t1"/>
    </source>
</evidence>
<dbReference type="Proteomes" id="UP000887578">
    <property type="component" value="Unplaced"/>
</dbReference>
<evidence type="ECO:0000313" key="2">
    <source>
        <dbReference type="Proteomes" id="UP000887578"/>
    </source>
</evidence>
<keyword evidence="2" id="KW-1185">Reference proteome</keyword>
<sequence length="99" mass="10995">MGILLSCYVDYQLGLIRNADIFNPLPSTTNQPVEAVSSDPKLAPHPSPLMEERSTTSSSVIWCNNLFITDEMDTNHEMESDETQSLTSYTSFDGNYSIA</sequence>